<feature type="signal peptide" evidence="1">
    <location>
        <begin position="1"/>
        <end position="19"/>
    </location>
</feature>
<keyword evidence="3" id="KW-1185">Reference proteome</keyword>
<dbReference type="AlphaFoldDB" id="A0A2X0LZ58"/>
<reference evidence="2 3" key="1">
    <citation type="submission" date="2016-11" db="EMBL/GenBank/DDBJ databases">
        <authorList>
            <person name="Jaros S."/>
            <person name="Januszkiewicz K."/>
            <person name="Wedrychowicz H."/>
        </authorList>
    </citation>
    <scope>NUCLEOTIDE SEQUENCE [LARGE SCALE GENOMIC DNA]</scope>
</reference>
<protein>
    <submittedName>
        <fullName evidence="2">BQ5605_C017g08384 protein</fullName>
    </submittedName>
</protein>
<gene>
    <name evidence="2" type="primary">BQ5605_C017g08384</name>
    <name evidence="2" type="ORF">BQ5605_C017G08384</name>
</gene>
<dbReference type="EMBL" id="FQNC01000017">
    <property type="protein sequence ID" value="SGY19920.1"/>
    <property type="molecule type" value="Genomic_DNA"/>
</dbReference>
<proteinExistence type="predicted"/>
<organism evidence="2 3">
    <name type="scientific">Microbotryum silenes-dioicae</name>
    <dbReference type="NCBI Taxonomy" id="796604"/>
    <lineage>
        <taxon>Eukaryota</taxon>
        <taxon>Fungi</taxon>
        <taxon>Dikarya</taxon>
        <taxon>Basidiomycota</taxon>
        <taxon>Pucciniomycotina</taxon>
        <taxon>Microbotryomycetes</taxon>
        <taxon>Microbotryales</taxon>
        <taxon>Microbotryaceae</taxon>
        <taxon>Microbotryum</taxon>
    </lineage>
</organism>
<keyword evidence="1" id="KW-0732">Signal</keyword>
<evidence type="ECO:0000256" key="1">
    <source>
        <dbReference type="SAM" id="SignalP"/>
    </source>
</evidence>
<name>A0A2X0LZ58_9BASI</name>
<feature type="chain" id="PRO_5016171540" evidence="1">
    <location>
        <begin position="20"/>
        <end position="120"/>
    </location>
</feature>
<accession>A0A2X0LZ58</accession>
<evidence type="ECO:0000313" key="3">
    <source>
        <dbReference type="Proteomes" id="UP000249464"/>
    </source>
</evidence>
<evidence type="ECO:0000313" key="2">
    <source>
        <dbReference type="EMBL" id="SGY19920.1"/>
    </source>
</evidence>
<dbReference type="Proteomes" id="UP000249464">
    <property type="component" value="Unassembled WGS sequence"/>
</dbReference>
<sequence length="120" mass="13014">MQSHFAVAKVVVVVEIVIAQRVVHEGGEVGIFAVFVLVQGAVGCRDSLSLAPFQATMEPSALVIRCFFITVDTPFAVGKSVCAVTLAVQARSFLWSDGLRAFKVRAIGWHFVGLHARKSW</sequence>